<dbReference type="Pfam" id="PF14661">
    <property type="entry name" value="HAUS6_N"/>
    <property type="match status" value="2"/>
</dbReference>
<feature type="compositionally biased region" description="Polar residues" evidence="1">
    <location>
        <begin position="840"/>
        <end position="856"/>
    </location>
</feature>
<dbReference type="PANTHER" id="PTHR16151">
    <property type="entry name" value="HAUS AUGMIN-LIKE COMPLEX SUBUNIT 6"/>
    <property type="match status" value="1"/>
</dbReference>
<feature type="region of interest" description="Disordered" evidence="1">
    <location>
        <begin position="1435"/>
        <end position="1460"/>
    </location>
</feature>
<feature type="region of interest" description="Disordered" evidence="1">
    <location>
        <begin position="710"/>
        <end position="730"/>
    </location>
</feature>
<feature type="region of interest" description="Disordered" evidence="1">
    <location>
        <begin position="762"/>
        <end position="797"/>
    </location>
</feature>
<feature type="compositionally biased region" description="Polar residues" evidence="1">
    <location>
        <begin position="1305"/>
        <end position="1324"/>
    </location>
</feature>
<feature type="region of interest" description="Disordered" evidence="1">
    <location>
        <begin position="482"/>
        <end position="503"/>
    </location>
</feature>
<dbReference type="GO" id="GO:1990498">
    <property type="term" value="C:mitotic spindle microtubule"/>
    <property type="evidence" value="ECO:0007669"/>
    <property type="project" value="TreeGrafter"/>
</dbReference>
<dbReference type="Proteomes" id="UP000780801">
    <property type="component" value="Unassembled WGS sequence"/>
</dbReference>
<feature type="compositionally biased region" description="Basic and acidic residues" evidence="1">
    <location>
        <begin position="784"/>
        <end position="793"/>
    </location>
</feature>
<sequence length="1460" mass="161449">MTSSFNYLVAKRYSNNSGSGSPASESSSSRFTPSCLYSPETIRSILFANLILLGVEAYSSRDQEDLGATSHFDLALLLLSTTTTGGNNLRNGDRNRGTVDSSITDDQQLQHVIIIDTIGYGTVATGHHGSSSSSKPLELHRHVFARGHQSTKALEFVLWFLFTRLDTSLAKERFKGCWPILDRHDARAFRNVAFKWLEDLRRDGNFHVGHNLSASSSASSSPSIASAEAESPVAWSSTFNPRSSVMSLSAGSNRMSNNSTNNISNNHSINANSNNAGGLGLFLPTIRRSYLDESIGERIEQLVLVLSTYVLSQVVNRELNQDATSSLALGGSNTVTGSEDSINNIAEIRRWIGHAVESAQEEESLLRGIRSKKEEESRICIETMHQQRDMREQWESLRQEMTEKHHSLSESLSHLDSERRKLLMDRTNSHQTATSEMSTKELYSLEDQWIDQTNQGWGPLLSLVEKNVDRRDIFQSMLGSVRSKRNSLEKSHQQKNQNLKESNGESRIDFVTVLKAWKPPLKTNEQSLQGLSSLLSEKRPCLPEEPSLSKERLQARLDDASRRMDRLRREQAIQRIPYNRLLPTIMQEGYIGSSAPTHHPVSCPETTKHCAIQLELQIMATIAGEQKRGLPTQARVQNLRKQILESMGQGDDHQQKPVKSLFSNQSKQEPRWANGKPTLEDLVVTTQKVDQAKSPLYDPVFDEVVSLLESNSPSTQAPPLETPKRSTPADRTILSPELVARDHPSSSLKSPLLAKSLLHSRLGQSRKRRQSFELPRVAAPPAPEETKNNHQEDHPEEEFVQQKELLNVFSVNHGLGPGTPSKRRRVDSIGSSLFGRRTSFGLTSPDITSKSGSSLFSPPRPDNSDFGSKGKRAQPLLTLEDLRAATPKAPKTSSRESLEPKLPIMLLHTPQQKELFGMGNVSAVKFPTLSKDDDASSLLTMSLAREHRISEATRNLFRGESLPRTSLSSSIFERFNLSNGSSGNRVLAKSLSKPDLVGPVSEPDLATSPSTREKRQRASSGLESYTRQNADRSTGGAEVENSKETVSGNAMSMQLSEPEWKPSSRFGSRAVDTRERAPSLGPFCQERAVQSKEKRRADSGASSVQETKFNHDEHGEAGDDVLIKENGSLLAEPLPEPSLGSIKVSVFGRARMSTLSRSTASLSSTLTSRARQSESSLLASQMRTMMQDNTDDEAATEMRALTDLENDGDTREFSPPPVSPIRSQDMDPGMYRSVMMMSTSTLTRAGAREGSEPALLSSLLSRSTREVDHSTGQGRDSAASVRSLVKSKERSRDVEMSDIKKRRSSGSMFASKSPETQRSSSTRVTMAQMEALKGLPELARKSQHLDLPVAYPDEHQLENQEDETILNDALASIFGGSRKRVGLSQQSVVPSKGGTTTDKSSQQDHRHQEAGEDTFRRRLSGSRRELIEVDGIRGGGLFDEGMPDGLDPDEALWENTEMFS</sequence>
<feature type="region of interest" description="Disordered" evidence="1">
    <location>
        <begin position="1206"/>
        <end position="1228"/>
    </location>
</feature>
<feature type="compositionally biased region" description="Basic and acidic residues" evidence="1">
    <location>
        <begin position="1089"/>
        <end position="1098"/>
    </location>
</feature>
<feature type="domain" description="HAUS augmin-like complex subunit 6 N-terminal" evidence="2">
    <location>
        <begin position="148"/>
        <end position="204"/>
    </location>
</feature>
<protein>
    <recommendedName>
        <fullName evidence="2">HAUS augmin-like complex subunit 6 N-terminal domain-containing protein</fullName>
    </recommendedName>
</protein>
<feature type="compositionally biased region" description="Polar residues" evidence="1">
    <location>
        <begin position="1383"/>
        <end position="1400"/>
    </location>
</feature>
<dbReference type="OrthoDB" id="5575722at2759"/>
<feature type="domain" description="HAUS augmin-like complex subunit 6 N-terminal" evidence="2">
    <location>
        <begin position="283"/>
        <end position="421"/>
    </location>
</feature>
<proteinExistence type="predicted"/>
<evidence type="ECO:0000256" key="1">
    <source>
        <dbReference type="SAM" id="MobiDB-lite"/>
    </source>
</evidence>
<dbReference type="PANTHER" id="PTHR16151:SF2">
    <property type="entry name" value="HAUS AUGMIN-LIKE COMPLEX SUBUNIT 6"/>
    <property type="match status" value="1"/>
</dbReference>
<feature type="compositionally biased region" description="Polar residues" evidence="1">
    <location>
        <begin position="1018"/>
        <end position="1032"/>
    </location>
</feature>
<evidence type="ECO:0000313" key="4">
    <source>
        <dbReference type="Proteomes" id="UP000780801"/>
    </source>
</evidence>
<feature type="compositionally biased region" description="Basic and acidic residues" evidence="1">
    <location>
        <begin position="1401"/>
        <end position="1413"/>
    </location>
</feature>
<feature type="compositionally biased region" description="Polar residues" evidence="1">
    <location>
        <begin position="1044"/>
        <end position="1055"/>
    </location>
</feature>
<dbReference type="EMBL" id="JAABOA010002115">
    <property type="protein sequence ID" value="KAF9580353.1"/>
    <property type="molecule type" value="Genomic_DNA"/>
</dbReference>
<evidence type="ECO:0000259" key="2">
    <source>
        <dbReference type="Pfam" id="PF14661"/>
    </source>
</evidence>
<comment type="caution">
    <text evidence="3">The sequence shown here is derived from an EMBL/GenBank/DDBJ whole genome shotgun (WGS) entry which is preliminary data.</text>
</comment>
<dbReference type="GO" id="GO:0051225">
    <property type="term" value="P:spindle assembly"/>
    <property type="evidence" value="ECO:0007669"/>
    <property type="project" value="InterPro"/>
</dbReference>
<gene>
    <name evidence="3" type="ORF">BGW38_003038</name>
</gene>
<dbReference type="GO" id="GO:0070652">
    <property type="term" value="C:HAUS complex"/>
    <property type="evidence" value="ECO:0007669"/>
    <property type="project" value="InterPro"/>
</dbReference>
<organism evidence="3 4">
    <name type="scientific">Lunasporangiospora selenospora</name>
    <dbReference type="NCBI Taxonomy" id="979761"/>
    <lineage>
        <taxon>Eukaryota</taxon>
        <taxon>Fungi</taxon>
        <taxon>Fungi incertae sedis</taxon>
        <taxon>Mucoromycota</taxon>
        <taxon>Mortierellomycotina</taxon>
        <taxon>Mortierellomycetes</taxon>
        <taxon>Mortierellales</taxon>
        <taxon>Mortierellaceae</taxon>
        <taxon>Lunasporangiospora</taxon>
    </lineage>
</organism>
<feature type="region of interest" description="Disordered" evidence="1">
    <location>
        <begin position="840"/>
        <end position="897"/>
    </location>
</feature>
<feature type="compositionally biased region" description="Basic and acidic residues" evidence="1">
    <location>
        <begin position="1286"/>
        <end position="1299"/>
    </location>
</feature>
<reference evidence="3" key="1">
    <citation type="journal article" date="2020" name="Fungal Divers.">
        <title>Resolving the Mortierellaceae phylogeny through synthesis of multi-gene phylogenetics and phylogenomics.</title>
        <authorList>
            <person name="Vandepol N."/>
            <person name="Liber J."/>
            <person name="Desiro A."/>
            <person name="Na H."/>
            <person name="Kennedy M."/>
            <person name="Barry K."/>
            <person name="Grigoriev I.V."/>
            <person name="Miller A.N."/>
            <person name="O'Donnell K."/>
            <person name="Stajich J.E."/>
            <person name="Bonito G."/>
        </authorList>
    </citation>
    <scope>NUCLEOTIDE SEQUENCE</scope>
    <source>
        <strain evidence="3">KOD1015</strain>
    </source>
</reference>
<dbReference type="GO" id="GO:0008017">
    <property type="term" value="F:microtubule binding"/>
    <property type="evidence" value="ECO:0007669"/>
    <property type="project" value="TreeGrafter"/>
</dbReference>
<feature type="region of interest" description="Disordered" evidence="1">
    <location>
        <begin position="1261"/>
        <end position="1324"/>
    </location>
</feature>
<feature type="region of interest" description="Disordered" evidence="1">
    <location>
        <begin position="1383"/>
        <end position="1413"/>
    </location>
</feature>
<dbReference type="InterPro" id="IPR028163">
    <property type="entry name" value="HAUS_6_N"/>
</dbReference>
<evidence type="ECO:0000313" key="3">
    <source>
        <dbReference type="EMBL" id="KAF9580353.1"/>
    </source>
</evidence>
<feature type="region of interest" description="Disordered" evidence="1">
    <location>
        <begin position="994"/>
        <end position="1115"/>
    </location>
</feature>
<name>A0A9P6FR71_9FUNG</name>
<accession>A0A9P6FR71</accession>
<dbReference type="InterPro" id="IPR026797">
    <property type="entry name" value="HAUS_6"/>
</dbReference>
<keyword evidence="4" id="KW-1185">Reference proteome</keyword>